<feature type="non-terminal residue" evidence="1">
    <location>
        <position position="1"/>
    </location>
</feature>
<sequence length="171" mass="19487">SRMATLLATQQFFDQVERDAIREEYAYSGLGNDFEWNGIHYEIINPYNIEINIDGTTVRHQIESDSGEFPNNSTMTNVVSFGGNAYLFCEDNLWCLKVATLRWERVPIEANGIAVPLTGFADILRVVDSPAIRPSRILHISRASHCNSSRYCGQFGNRRRFIRGRRAPIDN</sequence>
<protein>
    <submittedName>
        <fullName evidence="1">Uncharacterized protein</fullName>
    </submittedName>
</protein>
<evidence type="ECO:0000313" key="2">
    <source>
        <dbReference type="Proteomes" id="UP001432322"/>
    </source>
</evidence>
<dbReference type="EMBL" id="BTSY01000003">
    <property type="protein sequence ID" value="GMT17959.1"/>
    <property type="molecule type" value="Genomic_DNA"/>
</dbReference>
<dbReference type="Proteomes" id="UP001432322">
    <property type="component" value="Unassembled WGS sequence"/>
</dbReference>
<comment type="caution">
    <text evidence="1">The sequence shown here is derived from an EMBL/GenBank/DDBJ whole genome shotgun (WGS) entry which is preliminary data.</text>
</comment>
<gene>
    <name evidence="1" type="ORF">PFISCL1PPCAC_9256</name>
</gene>
<evidence type="ECO:0000313" key="1">
    <source>
        <dbReference type="EMBL" id="GMT17959.1"/>
    </source>
</evidence>
<proteinExistence type="predicted"/>
<dbReference type="AlphaFoldDB" id="A0AAV5VEW0"/>
<reference evidence="1" key="1">
    <citation type="submission" date="2023-10" db="EMBL/GenBank/DDBJ databases">
        <title>Genome assembly of Pristionchus species.</title>
        <authorList>
            <person name="Yoshida K."/>
            <person name="Sommer R.J."/>
        </authorList>
    </citation>
    <scope>NUCLEOTIDE SEQUENCE</scope>
    <source>
        <strain evidence="1">RS5133</strain>
    </source>
</reference>
<keyword evidence="2" id="KW-1185">Reference proteome</keyword>
<accession>A0AAV5VEW0</accession>
<name>A0AAV5VEW0_9BILA</name>
<organism evidence="1 2">
    <name type="scientific">Pristionchus fissidentatus</name>
    <dbReference type="NCBI Taxonomy" id="1538716"/>
    <lineage>
        <taxon>Eukaryota</taxon>
        <taxon>Metazoa</taxon>
        <taxon>Ecdysozoa</taxon>
        <taxon>Nematoda</taxon>
        <taxon>Chromadorea</taxon>
        <taxon>Rhabditida</taxon>
        <taxon>Rhabditina</taxon>
        <taxon>Diplogasteromorpha</taxon>
        <taxon>Diplogasteroidea</taxon>
        <taxon>Neodiplogasteridae</taxon>
        <taxon>Pristionchus</taxon>
    </lineage>
</organism>